<sequence>MSEQPTDAPPPHATGRPVGGTEHSWCKAVPIGTGITVLALLLSKPPDLSLLQTALRNLQTTHPLLRSHLHLNPITRSFSFSLPPSPPLPRIQPFDLPSTARILHSISNPNNKLSTFHLILEHELNQNPWQDDATGSGTDAVSVDVFFARVYTLSEGEWALMLRLHTAACDRTGAAAVLRELMGMMGGKVEREIEGEGEVNLGIEECVPSGKANKPFWARGVDMLGYSLNSFRFSNLDFVDAGSPRCSQVVRLRMGADEMGRVLSIILILLRMICIVDESRIIKGCKSRGIGLCGALAAAGLIAARYSKNLPDDQWEKYAVVTLIDCRPILDPVLSSHDIGPNHVVYEQRLSYVTLLRLNDTGFYHSAILNTHDINGEEKLWDLANRTYTTFSNAKNNNKHFSDMADINFLMCKAIDNPGLTPSSSLRTSFVSVFEDPMIDHSSETHVELGVRDYVGCASVHGVGPSIALFHTIRDGELDCSCVYPSPLHSREQMEELVENMKKILVDACSSVDGHAS</sequence>
<dbReference type="SUPFAM" id="SSF52777">
    <property type="entry name" value="CoA-dependent acyltransferases"/>
    <property type="match status" value="2"/>
</dbReference>
<dbReference type="OrthoDB" id="439993at2759"/>
<organism evidence="2 3">
    <name type="scientific">Rhododendron simsii</name>
    <name type="common">Sims's rhododendron</name>
    <dbReference type="NCBI Taxonomy" id="118357"/>
    <lineage>
        <taxon>Eukaryota</taxon>
        <taxon>Viridiplantae</taxon>
        <taxon>Streptophyta</taxon>
        <taxon>Embryophyta</taxon>
        <taxon>Tracheophyta</taxon>
        <taxon>Spermatophyta</taxon>
        <taxon>Magnoliopsida</taxon>
        <taxon>eudicotyledons</taxon>
        <taxon>Gunneridae</taxon>
        <taxon>Pentapetalae</taxon>
        <taxon>asterids</taxon>
        <taxon>Ericales</taxon>
        <taxon>Ericaceae</taxon>
        <taxon>Ericoideae</taxon>
        <taxon>Rhodoreae</taxon>
        <taxon>Rhododendron</taxon>
    </lineage>
</organism>
<evidence type="ECO:0000313" key="2">
    <source>
        <dbReference type="EMBL" id="KAF7147584.1"/>
    </source>
</evidence>
<dbReference type="EMBL" id="WJXA01000003">
    <property type="protein sequence ID" value="KAF7147584.1"/>
    <property type="molecule type" value="Genomic_DNA"/>
</dbReference>
<evidence type="ECO:0000313" key="3">
    <source>
        <dbReference type="Proteomes" id="UP000626092"/>
    </source>
</evidence>
<comment type="caution">
    <text evidence="2">The sequence shown here is derived from an EMBL/GenBank/DDBJ whole genome shotgun (WGS) entry which is preliminary data.</text>
</comment>
<name>A0A834LTJ1_RHOSS</name>
<dbReference type="PANTHER" id="PTHR34375:SF2">
    <property type="entry name" value="GATA ZINC FINGER PROTEIN"/>
    <property type="match status" value="1"/>
</dbReference>
<feature type="region of interest" description="Disordered" evidence="1">
    <location>
        <begin position="1"/>
        <end position="23"/>
    </location>
</feature>
<dbReference type="Gene3D" id="3.30.559.10">
    <property type="entry name" value="Chloramphenicol acetyltransferase-like domain"/>
    <property type="match status" value="1"/>
</dbReference>
<evidence type="ECO:0000256" key="1">
    <source>
        <dbReference type="SAM" id="MobiDB-lite"/>
    </source>
</evidence>
<keyword evidence="3" id="KW-1185">Reference proteome</keyword>
<dbReference type="AlphaFoldDB" id="A0A834LTJ1"/>
<proteinExistence type="predicted"/>
<dbReference type="InterPro" id="IPR023213">
    <property type="entry name" value="CAT-like_dom_sf"/>
</dbReference>
<reference evidence="2" key="1">
    <citation type="submission" date="2019-11" db="EMBL/GenBank/DDBJ databases">
        <authorList>
            <person name="Liu Y."/>
            <person name="Hou J."/>
            <person name="Li T.-Q."/>
            <person name="Guan C.-H."/>
            <person name="Wu X."/>
            <person name="Wu H.-Z."/>
            <person name="Ling F."/>
            <person name="Zhang R."/>
            <person name="Shi X.-G."/>
            <person name="Ren J.-P."/>
            <person name="Chen E.-F."/>
            <person name="Sun J.-M."/>
        </authorList>
    </citation>
    <scope>NUCLEOTIDE SEQUENCE</scope>
    <source>
        <strain evidence="2">Adult_tree_wgs_1</strain>
        <tissue evidence="2">Leaves</tissue>
    </source>
</reference>
<accession>A0A834LTJ1</accession>
<dbReference type="PANTHER" id="PTHR34375">
    <property type="entry name" value="GATA ZINC FINGER PROTEIN-RELATED"/>
    <property type="match status" value="1"/>
</dbReference>
<gene>
    <name evidence="2" type="ORF">RHSIM_Rhsim03G0073900</name>
</gene>
<protein>
    <submittedName>
        <fullName evidence="2">Uncharacterized protein</fullName>
    </submittedName>
</protein>
<dbReference type="Proteomes" id="UP000626092">
    <property type="component" value="Unassembled WGS sequence"/>
</dbReference>